<sequence length="93" mass="11106">MAKYWMIKHKRDKGNERTRQSTMLLQKTMSEKRMFDEGLNTTRYHLDSVEETPLFTWIKATINLTEVLQPAPPYIKSLFENGLQFTNKKPRTR</sequence>
<protein>
    <submittedName>
        <fullName evidence="1">Uncharacterized protein</fullName>
    </submittedName>
</protein>
<reference evidence="1 2" key="1">
    <citation type="submission" date="2024-02" db="EMBL/GenBank/DDBJ databases">
        <title>Chromosome-scale genome assembly of the rough periwinkle Littorina saxatilis.</title>
        <authorList>
            <person name="De Jode A."/>
            <person name="Faria R."/>
            <person name="Formenti G."/>
            <person name="Sims Y."/>
            <person name="Smith T.P."/>
            <person name="Tracey A."/>
            <person name="Wood J.M.D."/>
            <person name="Zagrodzka Z.B."/>
            <person name="Johannesson K."/>
            <person name="Butlin R.K."/>
            <person name="Leder E.H."/>
        </authorList>
    </citation>
    <scope>NUCLEOTIDE SEQUENCE [LARGE SCALE GENOMIC DNA]</scope>
    <source>
        <strain evidence="1">Snail1</strain>
        <tissue evidence="1">Muscle</tissue>
    </source>
</reference>
<organism evidence="1 2">
    <name type="scientific">Littorina saxatilis</name>
    <dbReference type="NCBI Taxonomy" id="31220"/>
    <lineage>
        <taxon>Eukaryota</taxon>
        <taxon>Metazoa</taxon>
        <taxon>Spiralia</taxon>
        <taxon>Lophotrochozoa</taxon>
        <taxon>Mollusca</taxon>
        <taxon>Gastropoda</taxon>
        <taxon>Caenogastropoda</taxon>
        <taxon>Littorinimorpha</taxon>
        <taxon>Littorinoidea</taxon>
        <taxon>Littorinidae</taxon>
        <taxon>Littorina</taxon>
    </lineage>
</organism>
<comment type="caution">
    <text evidence="1">The sequence shown here is derived from an EMBL/GenBank/DDBJ whole genome shotgun (WGS) entry which is preliminary data.</text>
</comment>
<accession>A0AAN9AZ68</accession>
<keyword evidence="2" id="KW-1185">Reference proteome</keyword>
<dbReference type="EMBL" id="JBAMIC010000014">
    <property type="protein sequence ID" value="KAK7096045.1"/>
    <property type="molecule type" value="Genomic_DNA"/>
</dbReference>
<dbReference type="Proteomes" id="UP001374579">
    <property type="component" value="Unassembled WGS sequence"/>
</dbReference>
<evidence type="ECO:0000313" key="2">
    <source>
        <dbReference type="Proteomes" id="UP001374579"/>
    </source>
</evidence>
<dbReference type="AlphaFoldDB" id="A0AAN9AZ68"/>
<dbReference type="Gene3D" id="3.90.550.10">
    <property type="entry name" value="Spore Coat Polysaccharide Biosynthesis Protein SpsA, Chain A"/>
    <property type="match status" value="1"/>
</dbReference>
<proteinExistence type="predicted"/>
<gene>
    <name evidence="1" type="ORF">V1264_005391</name>
</gene>
<evidence type="ECO:0000313" key="1">
    <source>
        <dbReference type="EMBL" id="KAK7096045.1"/>
    </source>
</evidence>
<name>A0AAN9AZ68_9CAEN</name>
<dbReference type="InterPro" id="IPR029044">
    <property type="entry name" value="Nucleotide-diphossugar_trans"/>
</dbReference>